<evidence type="ECO:0000256" key="1">
    <source>
        <dbReference type="SAM" id="SignalP"/>
    </source>
</evidence>
<dbReference type="Proteomes" id="UP000437068">
    <property type="component" value="Unassembled WGS sequence"/>
</dbReference>
<dbReference type="EMBL" id="QXGB01000070">
    <property type="protein sequence ID" value="KAE9232863.1"/>
    <property type="molecule type" value="Genomic_DNA"/>
</dbReference>
<comment type="caution">
    <text evidence="6">The sequence shown here is derived from an EMBL/GenBank/DDBJ whole genome shotgun (WGS) entry which is preliminary data.</text>
</comment>
<evidence type="ECO:0000313" key="7">
    <source>
        <dbReference type="EMBL" id="KAE9227939.1"/>
    </source>
</evidence>
<evidence type="ECO:0000313" key="12">
    <source>
        <dbReference type="Proteomes" id="UP000429523"/>
    </source>
</evidence>
<dbReference type="Proteomes" id="UP000486351">
    <property type="component" value="Unassembled WGS sequence"/>
</dbReference>
<dbReference type="Proteomes" id="UP000460718">
    <property type="component" value="Unassembled WGS sequence"/>
</dbReference>
<dbReference type="EMBL" id="QXGF01000698">
    <property type="protein sequence ID" value="KAE8936661.1"/>
    <property type="molecule type" value="Genomic_DNA"/>
</dbReference>
<dbReference type="Proteomes" id="UP000476176">
    <property type="component" value="Unassembled WGS sequence"/>
</dbReference>
<dbReference type="Proteomes" id="UP000440732">
    <property type="component" value="Unassembled WGS sequence"/>
</dbReference>
<evidence type="ECO:0000313" key="20">
    <source>
        <dbReference type="Proteomes" id="UP000486351"/>
    </source>
</evidence>
<feature type="signal peptide" evidence="1">
    <location>
        <begin position="1"/>
        <end position="18"/>
    </location>
</feature>
<accession>A0A6A3TYV8</accession>
<evidence type="ECO:0000313" key="14">
    <source>
        <dbReference type="Proteomes" id="UP000437068"/>
    </source>
</evidence>
<evidence type="ECO:0000313" key="5">
    <source>
        <dbReference type="EMBL" id="KAE9111887.1"/>
    </source>
</evidence>
<evidence type="ECO:0000313" key="9">
    <source>
        <dbReference type="EMBL" id="KAE9232863.1"/>
    </source>
</evidence>
<reference evidence="12 13" key="1">
    <citation type="submission" date="2018-08" db="EMBL/GenBank/DDBJ databases">
        <title>Genomic investigation of the strawberry pathogen Phytophthora fragariae indicates pathogenicity is determined by transcriptional variation in three key races.</title>
        <authorList>
            <person name="Adams T.M."/>
            <person name="Armitage A.D."/>
            <person name="Sobczyk M.K."/>
            <person name="Bates H.J."/>
            <person name="Dunwell J.M."/>
            <person name="Nellist C.F."/>
            <person name="Harrison R.J."/>
        </authorList>
    </citation>
    <scope>NUCLEOTIDE SEQUENCE [LARGE SCALE GENOMIC DNA]</scope>
    <source>
        <strain evidence="10 14">A4</strain>
        <strain evidence="8 15">BC-1</strain>
        <strain evidence="7 19">BC-23</strain>
        <strain evidence="9 13">NOV-27</strain>
        <strain evidence="6 16">NOV-5</strain>
        <strain evidence="5 17">NOV-71</strain>
        <strain evidence="11 20">NOV-77</strain>
        <strain evidence="2 12">NOV-9</strain>
        <strain evidence="4 21">ONT-3</strain>
        <strain evidence="3 18">SCRP245</strain>
    </source>
</reference>
<evidence type="ECO:0000313" key="11">
    <source>
        <dbReference type="EMBL" id="KAE9339287.1"/>
    </source>
</evidence>
<dbReference type="EMBL" id="QXGC01000606">
    <property type="protein sequence ID" value="KAE9227939.1"/>
    <property type="molecule type" value="Genomic_DNA"/>
</dbReference>
<dbReference type="EMBL" id="QXGD01000671">
    <property type="protein sequence ID" value="KAE9229296.1"/>
    <property type="molecule type" value="Genomic_DNA"/>
</dbReference>
<evidence type="ECO:0000313" key="18">
    <source>
        <dbReference type="Proteomes" id="UP000460718"/>
    </source>
</evidence>
<dbReference type="Proteomes" id="UP000441208">
    <property type="component" value="Unassembled WGS sequence"/>
</dbReference>
<proteinExistence type="predicted"/>
<dbReference type="AlphaFoldDB" id="A0A6A3TYV8"/>
<evidence type="ECO:0000313" key="21">
    <source>
        <dbReference type="Proteomes" id="UP000488956"/>
    </source>
</evidence>
<keyword evidence="1" id="KW-0732">Signal</keyword>
<dbReference type="EMBL" id="QXFW01000610">
    <property type="protein sequence ID" value="KAE9007387.1"/>
    <property type="molecule type" value="Genomic_DNA"/>
</dbReference>
<evidence type="ECO:0000313" key="4">
    <source>
        <dbReference type="EMBL" id="KAE9109274.1"/>
    </source>
</evidence>
<evidence type="ECO:0000313" key="19">
    <source>
        <dbReference type="Proteomes" id="UP000476176"/>
    </source>
</evidence>
<protein>
    <recommendedName>
        <fullName evidence="22">Secreted protein</fullName>
    </recommendedName>
</protein>
<evidence type="ECO:0008006" key="22">
    <source>
        <dbReference type="Google" id="ProtNLM"/>
    </source>
</evidence>
<evidence type="ECO:0000313" key="15">
    <source>
        <dbReference type="Proteomes" id="UP000440367"/>
    </source>
</evidence>
<evidence type="ECO:0000313" key="2">
    <source>
        <dbReference type="EMBL" id="KAE8936661.1"/>
    </source>
</evidence>
<evidence type="ECO:0000313" key="16">
    <source>
        <dbReference type="Proteomes" id="UP000440732"/>
    </source>
</evidence>
<organism evidence="6 16">
    <name type="scientific">Phytophthora fragariae</name>
    <dbReference type="NCBI Taxonomy" id="53985"/>
    <lineage>
        <taxon>Eukaryota</taxon>
        <taxon>Sar</taxon>
        <taxon>Stramenopiles</taxon>
        <taxon>Oomycota</taxon>
        <taxon>Peronosporomycetes</taxon>
        <taxon>Peronosporales</taxon>
        <taxon>Peronosporaceae</taxon>
        <taxon>Phytophthora</taxon>
    </lineage>
</organism>
<evidence type="ECO:0000313" key="8">
    <source>
        <dbReference type="EMBL" id="KAE9229296.1"/>
    </source>
</evidence>
<name>A0A6A3TYV8_9STRA</name>
<feature type="chain" id="PRO_5036380651" description="Secreted protein" evidence="1">
    <location>
        <begin position="19"/>
        <end position="71"/>
    </location>
</feature>
<gene>
    <name evidence="10" type="ORF">PF001_g11429</name>
    <name evidence="8" type="ORF">PF002_g13346</name>
    <name evidence="7" type="ORF">PF004_g11210</name>
    <name evidence="9" type="ORF">PF005_g2576</name>
    <name evidence="6" type="ORF">PF006_g11193</name>
    <name evidence="5" type="ORF">PF007_g11311</name>
    <name evidence="11" type="ORF">PF008_g11649</name>
    <name evidence="2" type="ORF">PF009_g13422</name>
    <name evidence="4" type="ORF">PF010_g11606</name>
    <name evidence="3" type="ORF">PF011_g11140</name>
</gene>
<evidence type="ECO:0000313" key="17">
    <source>
        <dbReference type="Proteomes" id="UP000441208"/>
    </source>
</evidence>
<dbReference type="Proteomes" id="UP000440367">
    <property type="component" value="Unassembled WGS sequence"/>
</dbReference>
<dbReference type="EMBL" id="QXFX01000620">
    <property type="protein sequence ID" value="KAE9109274.1"/>
    <property type="molecule type" value="Genomic_DNA"/>
</dbReference>
<dbReference type="EMBL" id="QXFY01000629">
    <property type="protein sequence ID" value="KAE9339287.1"/>
    <property type="molecule type" value="Genomic_DNA"/>
</dbReference>
<evidence type="ECO:0000313" key="13">
    <source>
        <dbReference type="Proteomes" id="UP000433483"/>
    </source>
</evidence>
<dbReference type="EMBL" id="QXGA01000589">
    <property type="protein sequence ID" value="KAE9143818.1"/>
    <property type="molecule type" value="Genomic_DNA"/>
</dbReference>
<evidence type="ECO:0000313" key="3">
    <source>
        <dbReference type="EMBL" id="KAE9007387.1"/>
    </source>
</evidence>
<dbReference type="EMBL" id="QXFZ01000562">
    <property type="protein sequence ID" value="KAE9111887.1"/>
    <property type="molecule type" value="Genomic_DNA"/>
</dbReference>
<dbReference type="EMBL" id="QXGE01000607">
    <property type="protein sequence ID" value="KAE9307839.1"/>
    <property type="molecule type" value="Genomic_DNA"/>
</dbReference>
<dbReference type="Proteomes" id="UP000433483">
    <property type="component" value="Unassembled WGS sequence"/>
</dbReference>
<dbReference type="Proteomes" id="UP000488956">
    <property type="component" value="Unassembled WGS sequence"/>
</dbReference>
<sequence length="71" mass="7902">MWRSRWQLFAAQVYSARVLPFVGTCSPTKSRTSRRRTGGYTSKRETSFGVGVCTLRNPLLGPFIFGGPDST</sequence>
<keyword evidence="13" id="KW-1185">Reference proteome</keyword>
<dbReference type="Proteomes" id="UP000429523">
    <property type="component" value="Unassembled WGS sequence"/>
</dbReference>
<evidence type="ECO:0000313" key="6">
    <source>
        <dbReference type="EMBL" id="KAE9143818.1"/>
    </source>
</evidence>
<evidence type="ECO:0000313" key="10">
    <source>
        <dbReference type="EMBL" id="KAE9307839.1"/>
    </source>
</evidence>